<dbReference type="Proteomes" id="UP000253410">
    <property type="component" value="Unassembled WGS sequence"/>
</dbReference>
<feature type="domain" description="FAS1" evidence="1">
    <location>
        <begin position="37"/>
        <end position="221"/>
    </location>
</feature>
<comment type="caution">
    <text evidence="2">The sequence shown here is derived from an EMBL/GenBank/DDBJ whole genome shotgun (WGS) entry which is preliminary data.</text>
</comment>
<dbReference type="Pfam" id="PF02469">
    <property type="entry name" value="Fasciclin"/>
    <property type="match status" value="1"/>
</dbReference>
<dbReference type="RefSeq" id="WP_113614218.1">
    <property type="nucleotide sequence ID" value="NZ_QFFJ01000001.1"/>
</dbReference>
<dbReference type="PROSITE" id="PS50213">
    <property type="entry name" value="FAS1"/>
    <property type="match status" value="1"/>
</dbReference>
<sequence length="230" mass="26044">MKKIRNYILFGCIILVAFQSCKKDHIIGGSLHSAKFKGTTYEYLHTNRLFDTLILLIDKTGLKDEVNASNTTFFAPTNYCIYNYVKKVVQTRLQLQTGNENLVFNFDQLDFPSLKDSLRAYIFQGNIIRDSLNKNGTLYTAKDGEQRLITLEEDPSNTYVNAGFTDRPKYIYITKIFGARDPVDPDSLAALPESQRDVKDIIQSSGIITNNGVVHVIGNSHIFTFAKQPK</sequence>
<dbReference type="PROSITE" id="PS51257">
    <property type="entry name" value="PROKAR_LIPOPROTEIN"/>
    <property type="match status" value="1"/>
</dbReference>
<evidence type="ECO:0000313" key="2">
    <source>
        <dbReference type="EMBL" id="RBL91620.1"/>
    </source>
</evidence>
<gene>
    <name evidence="2" type="ORF">DF182_03115</name>
</gene>
<dbReference type="EMBL" id="QFFJ01000001">
    <property type="protein sequence ID" value="RBL91620.1"/>
    <property type="molecule type" value="Genomic_DNA"/>
</dbReference>
<dbReference type="AlphaFoldDB" id="A0A365XZE2"/>
<organism evidence="2 3">
    <name type="scientific">Chitinophaga flava</name>
    <dbReference type="NCBI Taxonomy" id="2259036"/>
    <lineage>
        <taxon>Bacteria</taxon>
        <taxon>Pseudomonadati</taxon>
        <taxon>Bacteroidota</taxon>
        <taxon>Chitinophagia</taxon>
        <taxon>Chitinophagales</taxon>
        <taxon>Chitinophagaceae</taxon>
        <taxon>Chitinophaga</taxon>
    </lineage>
</organism>
<evidence type="ECO:0000259" key="1">
    <source>
        <dbReference type="PROSITE" id="PS50213"/>
    </source>
</evidence>
<reference evidence="2 3" key="1">
    <citation type="submission" date="2018-05" db="EMBL/GenBank/DDBJ databases">
        <title>Chitinophaga sp. K3CV102501T nov., isolated from isolated from a monsoon evergreen broad-leaved forest soil.</title>
        <authorList>
            <person name="Lv Y."/>
        </authorList>
    </citation>
    <scope>NUCLEOTIDE SEQUENCE [LARGE SCALE GENOMIC DNA]</scope>
    <source>
        <strain evidence="2 3">GDMCC 1.1325</strain>
    </source>
</reference>
<dbReference type="InterPro" id="IPR036378">
    <property type="entry name" value="FAS1_dom_sf"/>
</dbReference>
<evidence type="ECO:0000313" key="3">
    <source>
        <dbReference type="Proteomes" id="UP000253410"/>
    </source>
</evidence>
<proteinExistence type="predicted"/>
<keyword evidence="3" id="KW-1185">Reference proteome</keyword>
<dbReference type="Gene3D" id="2.30.180.10">
    <property type="entry name" value="FAS1 domain"/>
    <property type="match status" value="1"/>
</dbReference>
<dbReference type="InterPro" id="IPR000782">
    <property type="entry name" value="FAS1_domain"/>
</dbReference>
<dbReference type="SUPFAM" id="SSF82153">
    <property type="entry name" value="FAS1 domain"/>
    <property type="match status" value="1"/>
</dbReference>
<dbReference type="OrthoDB" id="655802at2"/>
<name>A0A365XZE2_9BACT</name>
<accession>A0A365XZE2</accession>
<protein>
    <recommendedName>
        <fullName evidence="1">FAS1 domain-containing protein</fullName>
    </recommendedName>
</protein>